<accession>A0A828ZS59</accession>
<organism evidence="1 2">
    <name type="scientific">Enterococcus faecium EnGen0003</name>
    <dbReference type="NCBI Taxonomy" id="1138901"/>
    <lineage>
        <taxon>Bacteria</taxon>
        <taxon>Bacillati</taxon>
        <taxon>Bacillota</taxon>
        <taxon>Bacilli</taxon>
        <taxon>Lactobacillales</taxon>
        <taxon>Enterococcaceae</taxon>
        <taxon>Enterococcus</taxon>
    </lineage>
</organism>
<dbReference type="EMBL" id="AHXC01000003">
    <property type="protein sequence ID" value="ELB03372.1"/>
    <property type="molecule type" value="Genomic_DNA"/>
</dbReference>
<proteinExistence type="predicted"/>
<comment type="caution">
    <text evidence="1">The sequence shown here is derived from an EMBL/GenBank/DDBJ whole genome shotgun (WGS) entry which is preliminary data.</text>
</comment>
<sequence>MCMTEAKRRYLDTLKKEVLNYVSKHFSSSFLEKFEEYWHNNYCVCAIIEDFKKASYYDTYTYDELVGAKLIIQKYDILAQMEVDEYC</sequence>
<gene>
    <name evidence="1" type="ORF">OIE_03333</name>
</gene>
<reference evidence="1 2" key="1">
    <citation type="submission" date="2012-12" db="EMBL/GenBank/DDBJ databases">
        <title>The Genome Sequence of Enterococcus faecium E1590.</title>
        <authorList>
            <consortium name="The Broad Institute Genome Sequencing Platform"/>
            <consortium name="The Broad Institute Genome Sequencing Center for Infectious Disease"/>
            <person name="Earl A.M."/>
            <person name="Gilmore M.S."/>
            <person name="van Schaik W."/>
            <person name="Lebreton F."/>
            <person name="Willems R.J."/>
            <person name="Walker B."/>
            <person name="Young S.K."/>
            <person name="Zeng Q."/>
            <person name="Gargeya S."/>
            <person name="Fitzgerald M."/>
            <person name="Haas B."/>
            <person name="Abouelleil A."/>
            <person name="Alvarado L."/>
            <person name="Arachchi H.M."/>
            <person name="Berlin A.M."/>
            <person name="Chapman S.B."/>
            <person name="Dewar J."/>
            <person name="Goldberg J."/>
            <person name="Griggs A."/>
            <person name="Gujja S."/>
            <person name="Hansen M."/>
            <person name="Howarth C."/>
            <person name="Imamovic A."/>
            <person name="Larimer J."/>
            <person name="McCowan C."/>
            <person name="Murphy C."/>
            <person name="Neiman D."/>
            <person name="Pearson M."/>
            <person name="Priest M."/>
            <person name="Roberts A."/>
            <person name="Saif S."/>
            <person name="Shea T."/>
            <person name="Sisk P."/>
            <person name="Sykes S."/>
            <person name="Wortman J."/>
            <person name="Nusbaum C."/>
            <person name="Birren B."/>
        </authorList>
    </citation>
    <scope>NUCLEOTIDE SEQUENCE [LARGE SCALE GENOMIC DNA]</scope>
    <source>
        <strain evidence="1 2">E1590</strain>
    </source>
</reference>
<dbReference type="Proteomes" id="UP000010553">
    <property type="component" value="Unassembled WGS sequence"/>
</dbReference>
<evidence type="ECO:0000313" key="1">
    <source>
        <dbReference type="EMBL" id="ELB03372.1"/>
    </source>
</evidence>
<evidence type="ECO:0000313" key="2">
    <source>
        <dbReference type="Proteomes" id="UP000010553"/>
    </source>
</evidence>
<protein>
    <submittedName>
        <fullName evidence="1">Uncharacterized protein</fullName>
    </submittedName>
</protein>
<dbReference type="RefSeq" id="WP_002308946.1">
    <property type="nucleotide sequence ID" value="NZ_KB029685.1"/>
</dbReference>
<dbReference type="AlphaFoldDB" id="A0A828ZS59"/>
<name>A0A828ZS59_ENTFC</name>